<feature type="domain" description="HTH asnC-type" evidence="4">
    <location>
        <begin position="4"/>
        <end position="65"/>
    </location>
</feature>
<dbReference type="PROSITE" id="PS50956">
    <property type="entry name" value="HTH_ASNC_2"/>
    <property type="match status" value="1"/>
</dbReference>
<dbReference type="InterPro" id="IPR019885">
    <property type="entry name" value="Tscrpt_reg_HTH_AsnC-type_CS"/>
</dbReference>
<dbReference type="KEGG" id="pya:PYCH_15090"/>
<keyword evidence="3" id="KW-0804">Transcription</keyword>
<evidence type="ECO:0000256" key="2">
    <source>
        <dbReference type="ARBA" id="ARBA00023125"/>
    </source>
</evidence>
<dbReference type="eggNOG" id="arCOG01580">
    <property type="taxonomic scope" value="Archaea"/>
</dbReference>
<dbReference type="GO" id="GO:0043565">
    <property type="term" value="F:sequence-specific DNA binding"/>
    <property type="evidence" value="ECO:0007669"/>
    <property type="project" value="InterPro"/>
</dbReference>
<dbReference type="RefSeq" id="WP_013906233.1">
    <property type="nucleotide sequence ID" value="NC_015680.1"/>
</dbReference>
<keyword evidence="2" id="KW-0238">DNA-binding</keyword>
<protein>
    <submittedName>
        <fullName evidence="5">Transcriptional regulator, AsnC family</fullName>
    </submittedName>
</protein>
<dbReference type="STRING" id="529709.PYCH_15090"/>
<dbReference type="SUPFAM" id="SSF54909">
    <property type="entry name" value="Dimeric alpha+beta barrel"/>
    <property type="match status" value="1"/>
</dbReference>
<accession>F8AGH6</accession>
<dbReference type="Proteomes" id="UP000008386">
    <property type="component" value="Chromosome"/>
</dbReference>
<organism evidence="5 6">
    <name type="scientific">Pyrococcus yayanosii (strain CH1 / JCM 16557)</name>
    <dbReference type="NCBI Taxonomy" id="529709"/>
    <lineage>
        <taxon>Archaea</taxon>
        <taxon>Methanobacteriati</taxon>
        <taxon>Methanobacteriota</taxon>
        <taxon>Thermococci</taxon>
        <taxon>Thermococcales</taxon>
        <taxon>Thermococcaceae</taxon>
        <taxon>Pyrococcus</taxon>
    </lineage>
</organism>
<keyword evidence="1" id="KW-0805">Transcription regulation</keyword>
<dbReference type="InterPro" id="IPR019888">
    <property type="entry name" value="Tscrpt_reg_AsnC-like"/>
</dbReference>
<gene>
    <name evidence="5" type="ordered locus">PYCH_15090</name>
</gene>
<dbReference type="SMART" id="SM00344">
    <property type="entry name" value="HTH_ASNC"/>
    <property type="match status" value="1"/>
</dbReference>
<evidence type="ECO:0000256" key="3">
    <source>
        <dbReference type="ARBA" id="ARBA00023163"/>
    </source>
</evidence>
<dbReference type="Pfam" id="PF01037">
    <property type="entry name" value="AsnC_trans_reg"/>
    <property type="match status" value="1"/>
</dbReference>
<dbReference type="GeneID" id="10838079"/>
<dbReference type="PROSITE" id="PS00519">
    <property type="entry name" value="HTH_ASNC_1"/>
    <property type="match status" value="1"/>
</dbReference>
<dbReference type="SUPFAM" id="SSF46785">
    <property type="entry name" value="Winged helix' DNA-binding domain"/>
    <property type="match status" value="1"/>
</dbReference>
<evidence type="ECO:0000313" key="6">
    <source>
        <dbReference type="Proteomes" id="UP000008386"/>
    </source>
</evidence>
<dbReference type="InterPro" id="IPR036390">
    <property type="entry name" value="WH_DNA-bd_sf"/>
</dbReference>
<dbReference type="InterPro" id="IPR000485">
    <property type="entry name" value="AsnC-type_HTH_dom"/>
</dbReference>
<dbReference type="EMBL" id="CP002779">
    <property type="protein sequence ID" value="AEH25177.1"/>
    <property type="molecule type" value="Genomic_DNA"/>
</dbReference>
<dbReference type="HOGENOM" id="CLU_091233_3_0_2"/>
<dbReference type="Pfam" id="PF13404">
    <property type="entry name" value="HTH_AsnC-type"/>
    <property type="match status" value="1"/>
</dbReference>
<reference evidence="5 6" key="1">
    <citation type="journal article" date="2011" name="J. Bacteriol.">
        <title>Complete genome sequence of the obligate piezophilic hyperthermophilic archaeon Pyrococcus yayanosii CH1.</title>
        <authorList>
            <person name="Jun X."/>
            <person name="Lupeng L."/>
            <person name="Minjuan X."/>
            <person name="Oger P."/>
            <person name="Fengping W."/>
            <person name="Jebbar M."/>
            <person name="Xiang X."/>
        </authorList>
    </citation>
    <scope>NUCLEOTIDE SEQUENCE [LARGE SCALE GENOMIC DNA]</scope>
    <source>
        <strain evidence="6">CH1 / JCM 16557</strain>
    </source>
</reference>
<evidence type="ECO:0000256" key="1">
    <source>
        <dbReference type="ARBA" id="ARBA00023015"/>
    </source>
</evidence>
<dbReference type="Gene3D" id="3.30.70.920">
    <property type="match status" value="1"/>
</dbReference>
<dbReference type="AlphaFoldDB" id="F8AGH6"/>
<dbReference type="GO" id="GO:0005829">
    <property type="term" value="C:cytosol"/>
    <property type="evidence" value="ECO:0007669"/>
    <property type="project" value="TreeGrafter"/>
</dbReference>
<dbReference type="InterPro" id="IPR036388">
    <property type="entry name" value="WH-like_DNA-bd_sf"/>
</dbReference>
<evidence type="ECO:0000259" key="4">
    <source>
        <dbReference type="PROSITE" id="PS50956"/>
    </source>
</evidence>
<keyword evidence="6" id="KW-1185">Reference proteome</keyword>
<evidence type="ECO:0000313" key="5">
    <source>
        <dbReference type="EMBL" id="AEH25177.1"/>
    </source>
</evidence>
<dbReference type="PANTHER" id="PTHR30154">
    <property type="entry name" value="LEUCINE-RESPONSIVE REGULATORY PROTEIN"/>
    <property type="match status" value="1"/>
</dbReference>
<dbReference type="PANTHER" id="PTHR30154:SF50">
    <property type="entry name" value="TRANSCRIPTIONAL REGULATOR, ASNC FAMILY"/>
    <property type="match status" value="1"/>
</dbReference>
<proteinExistence type="predicted"/>
<dbReference type="OrthoDB" id="6762at2157"/>
<dbReference type="GO" id="GO:0043200">
    <property type="term" value="P:response to amino acid"/>
    <property type="evidence" value="ECO:0007669"/>
    <property type="project" value="TreeGrafter"/>
</dbReference>
<name>F8AGH6_PYRYC</name>
<dbReference type="InterPro" id="IPR011008">
    <property type="entry name" value="Dimeric_a/b-barrel"/>
</dbReference>
<dbReference type="Gene3D" id="1.10.10.10">
    <property type="entry name" value="Winged helix-like DNA-binding domain superfamily/Winged helix DNA-binding domain"/>
    <property type="match status" value="1"/>
</dbReference>
<sequence length="155" mass="17521">MPGIDEVDEIILRELRKNGRITLTDLGKKVNLTPAAVKNRVEKLEKLGAIKGYSAVIDSAFLGEFLTALIEVELVNPEAQDLEERIRGLVKMENVLDVYKKTGEFHILIRATFKDVEALNSFLRELNLKHLKNLARRIRVSVVLESFKEAGVPVR</sequence>
<dbReference type="PRINTS" id="PR00033">
    <property type="entry name" value="HTHASNC"/>
</dbReference>
<dbReference type="InterPro" id="IPR019887">
    <property type="entry name" value="Tscrpt_reg_AsnC/Lrp_C"/>
</dbReference>